<sequence length="279" mass="31684">MKREAICDYHIVDHTLMSTSAIEAFHHLTGESLYEVIKIIDGVPIFFEEHMARLKQSIHLSRVNVALSETEILSDIIRLIRANDCGQVNVKIVLTREMEKHRLLIYFIRTEHPGEEAYRKGIRTILFPGERETPNVKTIKDSFRDRVRTALREAFAYEALLLDDGGDITEGSRSNLFFLKGQHLLTPPGGRVLLGVTRQKVMAICRTSEITVVEKCINQTELHDLEGAFITGTTVDVLPVAAINDMTFDSARKPIIKKIIHEFATEVARYISARKQSQK</sequence>
<dbReference type="PROSITE" id="PS00770">
    <property type="entry name" value="AA_TRANSFER_CLASS_4"/>
    <property type="match status" value="1"/>
</dbReference>
<dbReference type="Pfam" id="PF01063">
    <property type="entry name" value="Aminotran_4"/>
    <property type="match status" value="1"/>
</dbReference>
<dbReference type="Gene3D" id="3.20.10.10">
    <property type="entry name" value="D-amino Acid Aminotransferase, subunit A, domain 2"/>
    <property type="match status" value="1"/>
</dbReference>
<dbReference type="AlphaFoldDB" id="S7TQN2"/>
<dbReference type="GO" id="GO:0004084">
    <property type="term" value="F:branched-chain-amino-acid transaminase activity"/>
    <property type="evidence" value="ECO:0007669"/>
    <property type="project" value="UniProtKB-EC"/>
</dbReference>
<keyword evidence="14" id="KW-1185">Reference proteome</keyword>
<name>S7TQN2_DESML</name>
<dbReference type="CDD" id="cd00449">
    <property type="entry name" value="PLPDE_IV"/>
    <property type="match status" value="1"/>
</dbReference>
<keyword evidence="13" id="KW-0808">Transferase</keyword>
<evidence type="ECO:0000256" key="12">
    <source>
        <dbReference type="RuleBase" id="RU004516"/>
    </source>
</evidence>
<dbReference type="Gene3D" id="3.30.470.10">
    <property type="match status" value="1"/>
</dbReference>
<evidence type="ECO:0000256" key="2">
    <source>
        <dbReference type="ARBA" id="ARBA00004824"/>
    </source>
</evidence>
<reference evidence="13 14" key="1">
    <citation type="journal article" date="2013" name="Genome Announc.">
        <title>Draft genome sequences for three mercury-methylating, sulfate-reducing bacteria.</title>
        <authorList>
            <person name="Brown S.D."/>
            <person name="Hurt R.A.Jr."/>
            <person name="Gilmour C.C."/>
            <person name="Elias D.A."/>
        </authorList>
    </citation>
    <scope>NUCLEOTIDE SEQUENCE [LARGE SCALE GENOMIC DNA]</scope>
    <source>
        <strain evidence="13 14">DSM 2059</strain>
    </source>
</reference>
<gene>
    <name evidence="13" type="ORF">dsmv_0385</name>
</gene>
<dbReference type="RefSeq" id="WP_020877047.1">
    <property type="nucleotide sequence ID" value="NZ_ATHJ01000094.1"/>
</dbReference>
<dbReference type="InterPro" id="IPR001544">
    <property type="entry name" value="Aminotrans_IV"/>
</dbReference>
<keyword evidence="7 12" id="KW-0663">Pyridoxal phosphate</keyword>
<dbReference type="InterPro" id="IPR043131">
    <property type="entry name" value="BCAT-like_N"/>
</dbReference>
<comment type="cofactor">
    <cofactor evidence="1 12">
        <name>pyridoxal 5'-phosphate</name>
        <dbReference type="ChEBI" id="CHEBI:597326"/>
    </cofactor>
</comment>
<evidence type="ECO:0000256" key="9">
    <source>
        <dbReference type="ARBA" id="ARBA00048798"/>
    </source>
</evidence>
<dbReference type="OrthoDB" id="9805628at2"/>
<evidence type="ECO:0000313" key="14">
    <source>
        <dbReference type="Proteomes" id="UP000014977"/>
    </source>
</evidence>
<comment type="pathway">
    <text evidence="2">Amino-acid biosynthesis; L-isoleucine biosynthesis; L-isoleucine from 2-oxobutanoate: step 4/4.</text>
</comment>
<dbReference type="GO" id="GO:0046394">
    <property type="term" value="P:carboxylic acid biosynthetic process"/>
    <property type="evidence" value="ECO:0007669"/>
    <property type="project" value="UniProtKB-ARBA"/>
</dbReference>
<dbReference type="Proteomes" id="UP000014977">
    <property type="component" value="Unassembled WGS sequence"/>
</dbReference>
<comment type="similarity">
    <text evidence="5 11">Belongs to the class-IV pyridoxal-phosphate-dependent aminotransferase family.</text>
</comment>
<dbReference type="InterPro" id="IPR036038">
    <property type="entry name" value="Aminotransferase-like"/>
</dbReference>
<dbReference type="EMBL" id="ATHJ01000094">
    <property type="protein sequence ID" value="EPR38975.1"/>
    <property type="molecule type" value="Genomic_DNA"/>
</dbReference>
<dbReference type="InterPro" id="IPR050571">
    <property type="entry name" value="Class-IV_PLP-Dep_Aminotrnsfr"/>
</dbReference>
<protein>
    <recommendedName>
        <fullName evidence="6">branched-chain-amino-acid transaminase</fullName>
        <ecNumber evidence="6">2.6.1.42</ecNumber>
    </recommendedName>
</protein>
<evidence type="ECO:0000256" key="10">
    <source>
        <dbReference type="ARBA" id="ARBA00049229"/>
    </source>
</evidence>
<comment type="catalytic activity">
    <reaction evidence="9">
        <text>L-isoleucine + 2-oxoglutarate = (S)-3-methyl-2-oxopentanoate + L-glutamate</text>
        <dbReference type="Rhea" id="RHEA:24801"/>
        <dbReference type="ChEBI" id="CHEBI:16810"/>
        <dbReference type="ChEBI" id="CHEBI:29985"/>
        <dbReference type="ChEBI" id="CHEBI:35146"/>
        <dbReference type="ChEBI" id="CHEBI:58045"/>
        <dbReference type="EC" id="2.6.1.42"/>
    </reaction>
</comment>
<evidence type="ECO:0000256" key="6">
    <source>
        <dbReference type="ARBA" id="ARBA00013053"/>
    </source>
</evidence>
<proteinExistence type="inferred from homology"/>
<evidence type="ECO:0000256" key="5">
    <source>
        <dbReference type="ARBA" id="ARBA00009320"/>
    </source>
</evidence>
<dbReference type="PANTHER" id="PTHR42743:SF11">
    <property type="entry name" value="AMINODEOXYCHORISMATE LYASE"/>
    <property type="match status" value="1"/>
</dbReference>
<dbReference type="PANTHER" id="PTHR42743">
    <property type="entry name" value="AMINO-ACID AMINOTRANSFERASE"/>
    <property type="match status" value="1"/>
</dbReference>
<dbReference type="GO" id="GO:0005829">
    <property type="term" value="C:cytosol"/>
    <property type="evidence" value="ECO:0007669"/>
    <property type="project" value="TreeGrafter"/>
</dbReference>
<dbReference type="SUPFAM" id="SSF56752">
    <property type="entry name" value="D-aminoacid aminotransferase-like PLP-dependent enzymes"/>
    <property type="match status" value="1"/>
</dbReference>
<dbReference type="InterPro" id="IPR018300">
    <property type="entry name" value="Aminotrans_IV_CS"/>
</dbReference>
<comment type="pathway">
    <text evidence="3">Amino-acid biosynthesis; L-valine biosynthesis; L-valine from pyruvate: step 4/4.</text>
</comment>
<evidence type="ECO:0000256" key="8">
    <source>
        <dbReference type="ARBA" id="ARBA00048212"/>
    </source>
</evidence>
<evidence type="ECO:0000256" key="7">
    <source>
        <dbReference type="ARBA" id="ARBA00022898"/>
    </source>
</evidence>
<comment type="catalytic activity">
    <reaction evidence="10">
        <text>L-leucine + 2-oxoglutarate = 4-methyl-2-oxopentanoate + L-glutamate</text>
        <dbReference type="Rhea" id="RHEA:18321"/>
        <dbReference type="ChEBI" id="CHEBI:16810"/>
        <dbReference type="ChEBI" id="CHEBI:17865"/>
        <dbReference type="ChEBI" id="CHEBI:29985"/>
        <dbReference type="ChEBI" id="CHEBI:57427"/>
        <dbReference type="EC" id="2.6.1.42"/>
    </reaction>
</comment>
<evidence type="ECO:0000256" key="4">
    <source>
        <dbReference type="ARBA" id="ARBA00005072"/>
    </source>
</evidence>
<dbReference type="EC" id="2.6.1.42" evidence="6"/>
<comment type="caution">
    <text evidence="13">The sequence shown here is derived from an EMBL/GenBank/DDBJ whole genome shotgun (WGS) entry which is preliminary data.</text>
</comment>
<dbReference type="STRING" id="897.B2D07_05440"/>
<comment type="pathway">
    <text evidence="4">Amino-acid biosynthesis; L-leucine biosynthesis; L-leucine from 3-methyl-2-oxobutanoate: step 4/4.</text>
</comment>
<dbReference type="InterPro" id="IPR043132">
    <property type="entry name" value="BCAT-like_C"/>
</dbReference>
<dbReference type="eggNOG" id="COG0115">
    <property type="taxonomic scope" value="Bacteria"/>
</dbReference>
<evidence type="ECO:0000256" key="1">
    <source>
        <dbReference type="ARBA" id="ARBA00001933"/>
    </source>
</evidence>
<evidence type="ECO:0000313" key="13">
    <source>
        <dbReference type="EMBL" id="EPR38975.1"/>
    </source>
</evidence>
<evidence type="ECO:0000256" key="11">
    <source>
        <dbReference type="RuleBase" id="RU004106"/>
    </source>
</evidence>
<comment type="catalytic activity">
    <reaction evidence="8">
        <text>L-valine + 2-oxoglutarate = 3-methyl-2-oxobutanoate + L-glutamate</text>
        <dbReference type="Rhea" id="RHEA:24813"/>
        <dbReference type="ChEBI" id="CHEBI:11851"/>
        <dbReference type="ChEBI" id="CHEBI:16810"/>
        <dbReference type="ChEBI" id="CHEBI:29985"/>
        <dbReference type="ChEBI" id="CHEBI:57762"/>
        <dbReference type="EC" id="2.6.1.42"/>
    </reaction>
</comment>
<accession>S7TQN2</accession>
<keyword evidence="13" id="KW-0032">Aminotransferase</keyword>
<evidence type="ECO:0000256" key="3">
    <source>
        <dbReference type="ARBA" id="ARBA00004931"/>
    </source>
</evidence>
<organism evidence="13 14">
    <name type="scientific">Desulfococcus multivorans DSM 2059</name>
    <dbReference type="NCBI Taxonomy" id="1121405"/>
    <lineage>
        <taxon>Bacteria</taxon>
        <taxon>Pseudomonadati</taxon>
        <taxon>Thermodesulfobacteriota</taxon>
        <taxon>Desulfobacteria</taxon>
        <taxon>Desulfobacterales</taxon>
        <taxon>Desulfococcaceae</taxon>
        <taxon>Desulfococcus</taxon>
    </lineage>
</organism>